<accession>A0A4R3MI05</accession>
<comment type="caution">
    <text evidence="7">The sequence shown here is derived from an EMBL/GenBank/DDBJ whole genome shotgun (WGS) entry which is preliminary data.</text>
</comment>
<proteinExistence type="predicted"/>
<evidence type="ECO:0000256" key="1">
    <source>
        <dbReference type="ARBA" id="ARBA00004141"/>
    </source>
</evidence>
<dbReference type="GO" id="GO:0005886">
    <property type="term" value="C:plasma membrane"/>
    <property type="evidence" value="ECO:0007669"/>
    <property type="project" value="TreeGrafter"/>
</dbReference>
<reference evidence="7 8" key="1">
    <citation type="submission" date="2019-03" db="EMBL/GenBank/DDBJ databases">
        <title>Genomic Encyclopedia of Type Strains, Phase IV (KMG-IV): sequencing the most valuable type-strain genomes for metagenomic binning, comparative biology and taxonomic classification.</title>
        <authorList>
            <person name="Goeker M."/>
        </authorList>
    </citation>
    <scope>NUCLEOTIDE SEQUENCE [LARGE SCALE GENOMIC DNA]</scope>
    <source>
        <strain evidence="7 8">DSM 19345</strain>
    </source>
</reference>
<dbReference type="OrthoDB" id="9810336at2"/>
<evidence type="ECO:0000256" key="2">
    <source>
        <dbReference type="ARBA" id="ARBA00022692"/>
    </source>
</evidence>
<feature type="transmembrane region" description="Helical" evidence="5">
    <location>
        <begin position="54"/>
        <end position="71"/>
    </location>
</feature>
<keyword evidence="4 5" id="KW-0472">Membrane</keyword>
<evidence type="ECO:0000256" key="5">
    <source>
        <dbReference type="SAM" id="Phobius"/>
    </source>
</evidence>
<dbReference type="InterPro" id="IPR002810">
    <property type="entry name" value="NfeD-like_C"/>
</dbReference>
<evidence type="ECO:0000256" key="3">
    <source>
        <dbReference type="ARBA" id="ARBA00022989"/>
    </source>
</evidence>
<keyword evidence="8" id="KW-1185">Reference proteome</keyword>
<feature type="transmembrane region" description="Helical" evidence="5">
    <location>
        <begin position="12"/>
        <end position="34"/>
    </location>
</feature>
<evidence type="ECO:0000256" key="4">
    <source>
        <dbReference type="ARBA" id="ARBA00023136"/>
    </source>
</evidence>
<keyword evidence="3 5" id="KW-1133">Transmembrane helix</keyword>
<dbReference type="Gene3D" id="2.40.50.140">
    <property type="entry name" value="Nucleic acid-binding proteins"/>
    <property type="match status" value="1"/>
</dbReference>
<name>A0A4R3MI05_9HYPH</name>
<dbReference type="Proteomes" id="UP000295678">
    <property type="component" value="Unassembled WGS sequence"/>
</dbReference>
<dbReference type="RefSeq" id="WP_132804662.1">
    <property type="nucleotide sequence ID" value="NZ_SMAK01000001.1"/>
</dbReference>
<dbReference type="PANTHER" id="PTHR33507:SF3">
    <property type="entry name" value="INNER MEMBRANE PROTEIN YBBJ"/>
    <property type="match status" value="1"/>
</dbReference>
<protein>
    <recommendedName>
        <fullName evidence="6">NfeD-like C-terminal domain-containing protein</fullName>
    </recommendedName>
</protein>
<evidence type="ECO:0000313" key="7">
    <source>
        <dbReference type="EMBL" id="TCT13262.1"/>
    </source>
</evidence>
<dbReference type="InterPro" id="IPR012340">
    <property type="entry name" value="NA-bd_OB-fold"/>
</dbReference>
<dbReference type="InterPro" id="IPR052165">
    <property type="entry name" value="Membrane_assoc_protease"/>
</dbReference>
<gene>
    <name evidence="7" type="ORF">EDC22_101123</name>
</gene>
<organism evidence="7 8">
    <name type="scientific">Tepidamorphus gemmatus</name>
    <dbReference type="NCBI Taxonomy" id="747076"/>
    <lineage>
        <taxon>Bacteria</taxon>
        <taxon>Pseudomonadati</taxon>
        <taxon>Pseudomonadota</taxon>
        <taxon>Alphaproteobacteria</taxon>
        <taxon>Hyphomicrobiales</taxon>
        <taxon>Tepidamorphaceae</taxon>
        <taxon>Tepidamorphus</taxon>
    </lineage>
</organism>
<dbReference type="EMBL" id="SMAK01000001">
    <property type="protein sequence ID" value="TCT13262.1"/>
    <property type="molecule type" value="Genomic_DNA"/>
</dbReference>
<keyword evidence="2 5" id="KW-0812">Transmembrane</keyword>
<comment type="subcellular location">
    <subcellularLocation>
        <location evidence="1">Membrane</location>
        <topology evidence="1">Multi-pass membrane protein</topology>
    </subcellularLocation>
</comment>
<evidence type="ECO:0000259" key="6">
    <source>
        <dbReference type="Pfam" id="PF01957"/>
    </source>
</evidence>
<dbReference type="PANTHER" id="PTHR33507">
    <property type="entry name" value="INNER MEMBRANE PROTEIN YBBJ"/>
    <property type="match status" value="1"/>
</dbReference>
<sequence length="149" mass="15999">MLELIHSLGHWTWWILGILLLVAELLLPGIYMLWFGLAALAVGALAFAVDGIGWQVQIVAFGVLSIGAVVVSRRLARSRPGEGDAPFLNERSAALVGRSFYLADPIVGGAGRIVVDDTLWRVHGPDLPAGTRVRVVRAEGTHIAVERDG</sequence>
<feature type="domain" description="NfeD-like C-terminal" evidence="6">
    <location>
        <begin position="93"/>
        <end position="147"/>
    </location>
</feature>
<dbReference type="Pfam" id="PF01957">
    <property type="entry name" value="NfeD"/>
    <property type="match status" value="1"/>
</dbReference>
<evidence type="ECO:0000313" key="8">
    <source>
        <dbReference type="Proteomes" id="UP000295678"/>
    </source>
</evidence>
<dbReference type="AlphaFoldDB" id="A0A4R3MI05"/>